<dbReference type="Proteomes" id="UP000619479">
    <property type="component" value="Unassembled WGS sequence"/>
</dbReference>
<dbReference type="RefSeq" id="WP_203754590.1">
    <property type="nucleotide sequence ID" value="NZ_BAAAUC010000053.1"/>
</dbReference>
<sequence>MAGRLEIYISELMNIAAPYWRSLRAGFVEQFASLPDLSYWPAADLRSDMVLLLDHWDPGRLHEFLSVQARFWHAPGTDTALVRMIASTLLGHLDMTPDEVEEWVRWPFQGDIRELTRNPAMHVWRALHPDGSAARHVAACLGITAPAQELTFGLQSRDDVDELPLPPADDPAWPGWLTGDDLPVEVTARLFRAGWPVDRIRAELGHGPGAGFGRSLPPHLCLPPAEFLRWRSALAPGGTEAFTYDGVTRLRRLILLWRHTGLPPEAVPWCAAARMSPQEAIAAHRAGRLRADGWETLTALSNLS</sequence>
<accession>A0A919MGT6</accession>
<keyword evidence="2" id="KW-1185">Reference proteome</keyword>
<evidence type="ECO:0000313" key="2">
    <source>
        <dbReference type="Proteomes" id="UP000619479"/>
    </source>
</evidence>
<protein>
    <submittedName>
        <fullName evidence="1">Uncharacterized protein</fullName>
    </submittedName>
</protein>
<dbReference type="AlphaFoldDB" id="A0A919MGT6"/>
<comment type="caution">
    <text evidence="1">The sequence shown here is derived from an EMBL/GenBank/DDBJ whole genome shotgun (WGS) entry which is preliminary data.</text>
</comment>
<name>A0A919MGT6_9ACTN</name>
<organism evidence="1 2">
    <name type="scientific">Actinoplanes cyaneus</name>
    <dbReference type="NCBI Taxonomy" id="52696"/>
    <lineage>
        <taxon>Bacteria</taxon>
        <taxon>Bacillati</taxon>
        <taxon>Actinomycetota</taxon>
        <taxon>Actinomycetes</taxon>
        <taxon>Micromonosporales</taxon>
        <taxon>Micromonosporaceae</taxon>
        <taxon>Actinoplanes</taxon>
    </lineage>
</organism>
<proteinExistence type="predicted"/>
<reference evidence="1" key="1">
    <citation type="submission" date="2021-01" db="EMBL/GenBank/DDBJ databases">
        <title>Whole genome shotgun sequence of Actinoplanes cyaneus NBRC 14990.</title>
        <authorList>
            <person name="Komaki H."/>
            <person name="Tamura T."/>
        </authorList>
    </citation>
    <scope>NUCLEOTIDE SEQUENCE</scope>
    <source>
        <strain evidence="1">NBRC 14990</strain>
    </source>
</reference>
<evidence type="ECO:0000313" key="1">
    <source>
        <dbReference type="EMBL" id="GID70581.1"/>
    </source>
</evidence>
<gene>
    <name evidence="1" type="ORF">Acy02nite_84620</name>
</gene>
<dbReference type="EMBL" id="BOMH01000077">
    <property type="protein sequence ID" value="GID70581.1"/>
    <property type="molecule type" value="Genomic_DNA"/>
</dbReference>